<sequence>MQDYVWYASYGSNLSEDRFMCYIKGGKPAGAKKIYEGCSDKSNPVDQKAIEIPHELYFAKSAQVWSGGGVCFINPQINNEANTLAKMYLITKSQFIDVVKQENKTNESLNVDFNKVKEHKSLITIENSWYGNLLHLGNEEHSPIFTFTNQGYLHDEINSPNHHYLKTIIKGLVDSHKLSEVQIVDYLSSKKGVSKNQIHNIITEL</sequence>
<dbReference type="KEGG" id="marp:QYS47_15355"/>
<dbReference type="AlphaFoldDB" id="A0AA49GDQ1"/>
<protein>
    <recommendedName>
        <fullName evidence="2">Histone deacetylase</fullName>
    </recommendedName>
</protein>
<gene>
    <name evidence="1" type="ORF">QYS47_15355</name>
</gene>
<organism evidence="1">
    <name type="scientific">Marivirga arenosa</name>
    <dbReference type="NCBI Taxonomy" id="3059076"/>
    <lineage>
        <taxon>Bacteria</taxon>
        <taxon>Pseudomonadati</taxon>
        <taxon>Bacteroidota</taxon>
        <taxon>Cytophagia</taxon>
        <taxon>Cytophagales</taxon>
        <taxon>Marivirgaceae</taxon>
        <taxon>Marivirga</taxon>
    </lineage>
</organism>
<evidence type="ECO:0008006" key="2">
    <source>
        <dbReference type="Google" id="ProtNLM"/>
    </source>
</evidence>
<accession>A0AA49GDQ1</accession>
<name>A0AA49GDQ1_9BACT</name>
<dbReference type="RefSeq" id="WP_322347273.1">
    <property type="nucleotide sequence ID" value="NZ_CP129968.2"/>
</dbReference>
<reference evidence="1" key="1">
    <citation type="submission" date="2023-08" db="EMBL/GenBank/DDBJ databases">
        <title>Comparative genomics and taxonomic characterization of three novel marine species of genus Marivirga.</title>
        <authorList>
            <person name="Muhammad N."/>
            <person name="Kim S.-G."/>
        </authorList>
    </citation>
    <scope>NUCLEOTIDE SEQUENCE</scope>
    <source>
        <strain evidence="1">BKB1-2</strain>
    </source>
</reference>
<proteinExistence type="predicted"/>
<dbReference type="EMBL" id="CP129968">
    <property type="protein sequence ID" value="WKK78914.2"/>
    <property type="molecule type" value="Genomic_DNA"/>
</dbReference>
<dbReference type="Gene3D" id="3.10.490.10">
    <property type="entry name" value="Gamma-glutamyl cyclotransferase-like"/>
    <property type="match status" value="1"/>
</dbReference>
<dbReference type="Proteomes" id="UP001232019">
    <property type="component" value="Chromosome"/>
</dbReference>
<evidence type="ECO:0000313" key="1">
    <source>
        <dbReference type="EMBL" id="WKK78914.2"/>
    </source>
</evidence>